<keyword evidence="3" id="KW-1185">Reference proteome</keyword>
<accession>A0A364NNQ5</accession>
<dbReference type="Gene3D" id="3.40.50.150">
    <property type="entry name" value="Vaccinia Virus protein VP39"/>
    <property type="match status" value="1"/>
</dbReference>
<dbReference type="RefSeq" id="WP_112158810.1">
    <property type="nucleotide sequence ID" value="NZ_QKRX01000004.1"/>
</dbReference>
<dbReference type="CDD" id="cd02440">
    <property type="entry name" value="AdoMet_MTases"/>
    <property type="match status" value="1"/>
</dbReference>
<evidence type="ECO:0000313" key="2">
    <source>
        <dbReference type="EMBL" id="RAU18713.1"/>
    </source>
</evidence>
<dbReference type="InterPro" id="IPR029063">
    <property type="entry name" value="SAM-dependent_MTases_sf"/>
</dbReference>
<organism evidence="2 3">
    <name type="scientific">Nitrincola tibetensis</name>
    <dbReference type="NCBI Taxonomy" id="2219697"/>
    <lineage>
        <taxon>Bacteria</taxon>
        <taxon>Pseudomonadati</taxon>
        <taxon>Pseudomonadota</taxon>
        <taxon>Gammaproteobacteria</taxon>
        <taxon>Oceanospirillales</taxon>
        <taxon>Oceanospirillaceae</taxon>
        <taxon>Nitrincola</taxon>
    </lineage>
</organism>
<comment type="caution">
    <text evidence="2">The sequence shown here is derived from an EMBL/GenBank/DDBJ whole genome shotgun (WGS) entry which is preliminary data.</text>
</comment>
<dbReference type="OrthoDB" id="9761985at2"/>
<dbReference type="EMBL" id="QKRX01000004">
    <property type="protein sequence ID" value="RAU18713.1"/>
    <property type="molecule type" value="Genomic_DNA"/>
</dbReference>
<reference evidence="2 3" key="1">
    <citation type="submission" date="2018-06" db="EMBL/GenBank/DDBJ databases">
        <title>Nitrincola tibetense sp. nov., isolated from Lake XuguoCo on Tibetan Plateau.</title>
        <authorList>
            <person name="Xing P."/>
        </authorList>
    </citation>
    <scope>NUCLEOTIDE SEQUENCE [LARGE SCALE GENOMIC DNA]</scope>
    <source>
        <strain evidence="3">xg18</strain>
    </source>
</reference>
<gene>
    <name evidence="2" type="ORF">DN062_07480</name>
</gene>
<protein>
    <submittedName>
        <fullName evidence="2">Spermidine synthase</fullName>
    </submittedName>
</protein>
<dbReference type="PANTHER" id="PTHR43317:SF1">
    <property type="entry name" value="THERMOSPERMINE SYNTHASE ACAULIS5"/>
    <property type="match status" value="1"/>
</dbReference>
<evidence type="ECO:0000256" key="1">
    <source>
        <dbReference type="ARBA" id="ARBA00023115"/>
    </source>
</evidence>
<evidence type="ECO:0000313" key="3">
    <source>
        <dbReference type="Proteomes" id="UP000250744"/>
    </source>
</evidence>
<dbReference type="Pfam" id="PF01564">
    <property type="entry name" value="Spermine_synth"/>
    <property type="match status" value="1"/>
</dbReference>
<dbReference type="GO" id="GO:0006596">
    <property type="term" value="P:polyamine biosynthetic process"/>
    <property type="evidence" value="ECO:0007669"/>
    <property type="project" value="UniProtKB-KW"/>
</dbReference>
<proteinExistence type="predicted"/>
<keyword evidence="1" id="KW-0620">Polyamine biosynthesis</keyword>
<sequence>MLLDGKEIYRGYDEYGPVLVIDDGTKRYLSFGEGDEQSCWLKSEPHLPQLDYIRAMCLVLLLTEPKRIISLGLGAGTLNSCLHHHFPESVQQIVELRREVIDVAHRYFQLPRGKRIQTHHMDAKSYLDCVESKPADIIFSDIYDENGVDEQQHDPAYLHECYERLKPKGWLVLNCWKEHKGETLLTELSGLFDDIRTCTTQEGNWIVFAGKQSDTQTQKQLKQQAKLLSQKLGFALCPYLNRMNSLNEPHLL</sequence>
<dbReference type="AlphaFoldDB" id="A0A364NNQ5"/>
<dbReference type="SUPFAM" id="SSF53335">
    <property type="entry name" value="S-adenosyl-L-methionine-dependent methyltransferases"/>
    <property type="match status" value="1"/>
</dbReference>
<dbReference type="Proteomes" id="UP000250744">
    <property type="component" value="Unassembled WGS sequence"/>
</dbReference>
<name>A0A364NNQ5_9GAMM</name>
<dbReference type="PANTHER" id="PTHR43317">
    <property type="entry name" value="THERMOSPERMINE SYNTHASE ACAULIS5"/>
    <property type="match status" value="1"/>
</dbReference>